<feature type="transmembrane region" description="Helical" evidence="12">
    <location>
        <begin position="209"/>
        <end position="239"/>
    </location>
</feature>
<gene>
    <name evidence="14" type="ORF">P8V03_10150</name>
</gene>
<evidence type="ECO:0000256" key="1">
    <source>
        <dbReference type="ARBA" id="ARBA00001947"/>
    </source>
</evidence>
<evidence type="ECO:0000256" key="6">
    <source>
        <dbReference type="ARBA" id="ARBA00022723"/>
    </source>
</evidence>
<dbReference type="Pfam" id="PF02163">
    <property type="entry name" value="Peptidase_M50"/>
    <property type="match status" value="2"/>
</dbReference>
<feature type="transmembrane region" description="Helical" evidence="12">
    <location>
        <begin position="34"/>
        <end position="59"/>
    </location>
</feature>
<evidence type="ECO:0000313" key="14">
    <source>
        <dbReference type="EMBL" id="MDW8801513.1"/>
    </source>
</evidence>
<comment type="cofactor">
    <cofactor evidence="1">
        <name>Zn(2+)</name>
        <dbReference type="ChEBI" id="CHEBI:29105"/>
    </cofactor>
</comment>
<comment type="caution">
    <text evidence="14">The sequence shown here is derived from an EMBL/GenBank/DDBJ whole genome shotgun (WGS) entry which is preliminary data.</text>
</comment>
<evidence type="ECO:0000256" key="7">
    <source>
        <dbReference type="ARBA" id="ARBA00022801"/>
    </source>
</evidence>
<dbReference type="CDD" id="cd06160">
    <property type="entry name" value="S2P-M50_like_2"/>
    <property type="match status" value="1"/>
</dbReference>
<sequence>MDDNSKIEVRNENGVDFVTIAEDTEKAKKKKKGILAALGVGVAALAKLKIIGKLGFIFLKLKGLIVFLKLGKLLSTFGSMMLMIWVYAKIYGMAFAAGFVLLIFMHEMGHYFAAKKINLKVSAPIFIPFVGAFISMKEEPKDAKTEAWVAIGGPLLGSISAVGALAVYYYTKQELFLALAYTGFILNLFNLIPVHPLDGGRIVTAISPALWILGIPVMIFALIKSFNSIILIFLIMGAVQIYKYYKDENKKYYEVDKSARLFFAITYFGMIALLGLLSAYLYNIAPKNF</sequence>
<keyword evidence="8" id="KW-0862">Zinc</keyword>
<keyword evidence="10" id="KW-0482">Metalloprotease</keyword>
<evidence type="ECO:0000256" key="2">
    <source>
        <dbReference type="ARBA" id="ARBA00004141"/>
    </source>
</evidence>
<dbReference type="PANTHER" id="PTHR39188">
    <property type="entry name" value="MEMBRANE-ASSOCIATED ZINC METALLOPROTEASE M50B"/>
    <property type="match status" value="1"/>
</dbReference>
<name>A0ABU4JTP8_9CLOT</name>
<evidence type="ECO:0000256" key="5">
    <source>
        <dbReference type="ARBA" id="ARBA00022692"/>
    </source>
</evidence>
<dbReference type="EMBL" id="JARUJP010000010">
    <property type="protein sequence ID" value="MDW8801513.1"/>
    <property type="molecule type" value="Genomic_DNA"/>
</dbReference>
<feature type="domain" description="Peptidase M50" evidence="13">
    <location>
        <begin position="94"/>
        <end position="170"/>
    </location>
</feature>
<dbReference type="RefSeq" id="WP_318798084.1">
    <property type="nucleotide sequence ID" value="NZ_JARUJP010000010.1"/>
</dbReference>
<proteinExistence type="inferred from homology"/>
<evidence type="ECO:0000313" key="15">
    <source>
        <dbReference type="Proteomes" id="UP001281656"/>
    </source>
</evidence>
<dbReference type="GO" id="GO:0008233">
    <property type="term" value="F:peptidase activity"/>
    <property type="evidence" value="ECO:0007669"/>
    <property type="project" value="UniProtKB-KW"/>
</dbReference>
<evidence type="ECO:0000256" key="4">
    <source>
        <dbReference type="ARBA" id="ARBA00022670"/>
    </source>
</evidence>
<reference evidence="14 15" key="1">
    <citation type="submission" date="2023-04" db="EMBL/GenBank/DDBJ databases">
        <title>Clostridium tannerae sp. nov., isolated from the fecal material of an alpaca.</title>
        <authorList>
            <person name="Miller S."/>
            <person name="Hendry M."/>
            <person name="King J."/>
            <person name="Sankaranarayanan K."/>
            <person name="Lawson P.A."/>
        </authorList>
    </citation>
    <scope>NUCLEOTIDE SEQUENCE [LARGE SCALE GENOMIC DNA]</scope>
    <source>
        <strain evidence="14 15">A1-XYC3</strain>
    </source>
</reference>
<keyword evidence="5 12" id="KW-0812">Transmembrane</keyword>
<organism evidence="14 15">
    <name type="scientific">Clostridium tanneri</name>
    <dbReference type="NCBI Taxonomy" id="3037988"/>
    <lineage>
        <taxon>Bacteria</taxon>
        <taxon>Bacillati</taxon>
        <taxon>Bacillota</taxon>
        <taxon>Clostridia</taxon>
        <taxon>Eubacteriales</taxon>
        <taxon>Clostridiaceae</taxon>
        <taxon>Clostridium</taxon>
    </lineage>
</organism>
<keyword evidence="9 12" id="KW-1133">Transmembrane helix</keyword>
<evidence type="ECO:0000256" key="8">
    <source>
        <dbReference type="ARBA" id="ARBA00022833"/>
    </source>
</evidence>
<keyword evidence="11 12" id="KW-0472">Membrane</keyword>
<evidence type="ECO:0000256" key="9">
    <source>
        <dbReference type="ARBA" id="ARBA00022989"/>
    </source>
</evidence>
<evidence type="ECO:0000256" key="12">
    <source>
        <dbReference type="SAM" id="Phobius"/>
    </source>
</evidence>
<dbReference type="GO" id="GO:0006508">
    <property type="term" value="P:proteolysis"/>
    <property type="evidence" value="ECO:0007669"/>
    <property type="project" value="UniProtKB-KW"/>
</dbReference>
<dbReference type="InterPro" id="IPR008915">
    <property type="entry name" value="Peptidase_M50"/>
</dbReference>
<feature type="transmembrane region" description="Helical" evidence="12">
    <location>
        <begin position="147"/>
        <end position="168"/>
    </location>
</feature>
<keyword evidence="7" id="KW-0378">Hydrolase</keyword>
<feature type="domain" description="Peptidase M50" evidence="13">
    <location>
        <begin position="174"/>
        <end position="208"/>
    </location>
</feature>
<feature type="transmembrane region" description="Helical" evidence="12">
    <location>
        <begin position="260"/>
        <end position="282"/>
    </location>
</feature>
<keyword evidence="6" id="KW-0479">Metal-binding</keyword>
<comment type="subcellular location">
    <subcellularLocation>
        <location evidence="2">Membrane</location>
        <topology evidence="2">Multi-pass membrane protein</topology>
    </subcellularLocation>
</comment>
<protein>
    <submittedName>
        <fullName evidence="14">Site-2 protease family protein</fullName>
    </submittedName>
</protein>
<feature type="transmembrane region" description="Helical" evidence="12">
    <location>
        <begin position="117"/>
        <end position="135"/>
    </location>
</feature>
<keyword evidence="15" id="KW-1185">Reference proteome</keyword>
<keyword evidence="4 14" id="KW-0645">Protease</keyword>
<evidence type="ECO:0000259" key="13">
    <source>
        <dbReference type="Pfam" id="PF02163"/>
    </source>
</evidence>
<evidence type="ECO:0000256" key="10">
    <source>
        <dbReference type="ARBA" id="ARBA00023049"/>
    </source>
</evidence>
<dbReference type="Proteomes" id="UP001281656">
    <property type="component" value="Unassembled WGS sequence"/>
</dbReference>
<feature type="transmembrane region" description="Helical" evidence="12">
    <location>
        <begin position="175"/>
        <end position="197"/>
    </location>
</feature>
<accession>A0ABU4JTP8</accession>
<dbReference type="PANTHER" id="PTHR39188:SF3">
    <property type="entry name" value="STAGE IV SPORULATION PROTEIN FB"/>
    <property type="match status" value="1"/>
</dbReference>
<evidence type="ECO:0000256" key="3">
    <source>
        <dbReference type="ARBA" id="ARBA00007931"/>
    </source>
</evidence>
<feature type="transmembrane region" description="Helical" evidence="12">
    <location>
        <begin position="79"/>
        <end position="105"/>
    </location>
</feature>
<comment type="similarity">
    <text evidence="3">Belongs to the peptidase M50B family.</text>
</comment>
<evidence type="ECO:0000256" key="11">
    <source>
        <dbReference type="ARBA" id="ARBA00023136"/>
    </source>
</evidence>